<sequence length="393" mass="45573">MEYQYIDIIKDNRVNCFSVLRKMNVREFLNYIEVAYSNRGGIEGQRAPLKTKTAMSIRKRMIEDLKKGAVLPPVVLGIIISEEIMENLDIDSESEFLKVIKNASPDEIAIIDGMQRTTGLLESIEEISKETKIRVEYWIATNMNSLIYRMLVLNTGQIPWNLRKQLEVVFDQLISKFSTRIPSMTLLKADDNNYRKEAGQYQAHEFVELFILFGTRKHKVEIQDQLAEEFAKLDLIEASSNNDFLMYFFGVADLLVKLDITFSKVTKIENENLLKFKNGKDIFKSHPARVGFVAACSRYIFGKPGIERELIRQHDKFKVLNRDVNLLIKKLENSSIEELKLFMEIEELDEIITNKKSGKVGEFEREFFLKAFEILLEENVSLNNLSPCWRALV</sequence>
<accession>A0A1E5L8T7</accession>
<keyword evidence="2" id="KW-1185">Reference proteome</keyword>
<evidence type="ECO:0000313" key="1">
    <source>
        <dbReference type="EMBL" id="OEH86560.1"/>
    </source>
</evidence>
<dbReference type="EMBL" id="MJAT01000003">
    <property type="protein sequence ID" value="OEH86560.1"/>
    <property type="molecule type" value="Genomic_DNA"/>
</dbReference>
<organism evidence="1 2">
    <name type="scientific">Desulfuribacillus stibiiarsenatis</name>
    <dbReference type="NCBI Taxonomy" id="1390249"/>
    <lineage>
        <taxon>Bacteria</taxon>
        <taxon>Bacillati</taxon>
        <taxon>Bacillota</taxon>
        <taxon>Desulfuribacillia</taxon>
        <taxon>Desulfuribacillales</taxon>
        <taxon>Desulfuribacillaceae</taxon>
        <taxon>Desulfuribacillus</taxon>
    </lineage>
</organism>
<protein>
    <recommendedName>
        <fullName evidence="3">DGQHR domain-containing protein</fullName>
    </recommendedName>
</protein>
<dbReference type="RefSeq" id="WP_069701156.1">
    <property type="nucleotide sequence ID" value="NZ_MJAT01000003.1"/>
</dbReference>
<gene>
    <name evidence="1" type="ORF">BHU72_13205</name>
</gene>
<dbReference type="Proteomes" id="UP000095255">
    <property type="component" value="Unassembled WGS sequence"/>
</dbReference>
<name>A0A1E5L8T7_9FIRM</name>
<dbReference type="AlphaFoldDB" id="A0A1E5L8T7"/>
<dbReference type="OrthoDB" id="5077820at2"/>
<proteinExistence type="predicted"/>
<reference evidence="1 2" key="1">
    <citation type="submission" date="2016-09" db="EMBL/GenBank/DDBJ databases">
        <title>Desulfuribacillus arsenicus sp. nov., an obligately anaerobic, dissimilatory arsenic- and antimonate-reducing bacterium isolated from anoxic sediments.</title>
        <authorList>
            <person name="Abin C.A."/>
            <person name="Hollibaugh J.T."/>
        </authorList>
    </citation>
    <scope>NUCLEOTIDE SEQUENCE [LARGE SCALE GENOMIC DNA]</scope>
    <source>
        <strain evidence="1 2">MLFW-2</strain>
    </source>
</reference>
<evidence type="ECO:0000313" key="2">
    <source>
        <dbReference type="Proteomes" id="UP000095255"/>
    </source>
</evidence>
<evidence type="ECO:0008006" key="3">
    <source>
        <dbReference type="Google" id="ProtNLM"/>
    </source>
</evidence>
<comment type="caution">
    <text evidence="1">The sequence shown here is derived from an EMBL/GenBank/DDBJ whole genome shotgun (WGS) entry which is preliminary data.</text>
</comment>
<dbReference type="STRING" id="1390249.BHU72_13205"/>